<dbReference type="RefSeq" id="XP_016233311.1">
    <property type="nucleotide sequence ID" value="XM_016382608.1"/>
</dbReference>
<dbReference type="InterPro" id="IPR017853">
    <property type="entry name" value="GH"/>
</dbReference>
<name>A0A0D2B3A7_9EURO</name>
<dbReference type="Pfam" id="PF00332">
    <property type="entry name" value="Glyco_hydro_17"/>
    <property type="match status" value="1"/>
</dbReference>
<dbReference type="EC" id="3.2.1.58" evidence="10"/>
<keyword evidence="8" id="KW-0326">Glycosidase</keyword>
<keyword evidence="4" id="KW-0964">Secreted</keyword>
<evidence type="ECO:0000256" key="2">
    <source>
        <dbReference type="ARBA" id="ARBA00008773"/>
    </source>
</evidence>
<evidence type="ECO:0000256" key="9">
    <source>
        <dbReference type="ARBA" id="ARBA00036824"/>
    </source>
</evidence>
<dbReference type="STRING" id="91928.A0A0D2B3A7"/>
<dbReference type="VEuPathDB" id="FungiDB:PV08_08282"/>
<evidence type="ECO:0000256" key="4">
    <source>
        <dbReference type="ARBA" id="ARBA00022525"/>
    </source>
</evidence>
<dbReference type="GO" id="GO:0004338">
    <property type="term" value="F:glucan exo-1,3-beta-glucosidase activity"/>
    <property type="evidence" value="ECO:0007669"/>
    <property type="project" value="UniProtKB-EC"/>
</dbReference>
<dbReference type="OrthoDB" id="1293114at2759"/>
<dbReference type="InterPro" id="IPR000490">
    <property type="entry name" value="Glyco_hydro_17"/>
</dbReference>
<sequence>MRSPVLLSSLLLAAPLAVSAAGTLGFAVGNTNPDGSCKKQSDFEDDFNAIKSNSDATIVRTYSSSDQYANPCNTPSEVLPAAKAAGIQVVLGMWPDGGAYDKEKAAIDAADPTQYGDTLYAITVGSEGIYRGTYSADDLVGWLNDMKSAYPDVTIGTADSWNGWANGSMDSIIQNVDLVLANGFAYWQYQEISNATKTYFDDMAQALGHVQEVTGSLDKVKFMNGETGWPGTGGTDAGAAKAGDDNMKTYWQSAVCGLLDWGVDLFWFEAFDEPDKPDAIGDNGQKASEKYWGSFTSDRKPKFDMHC</sequence>
<evidence type="ECO:0000256" key="11">
    <source>
        <dbReference type="ARBA" id="ARBA00041761"/>
    </source>
</evidence>
<evidence type="ECO:0000256" key="6">
    <source>
        <dbReference type="ARBA" id="ARBA00022801"/>
    </source>
</evidence>
<evidence type="ECO:0000313" key="14">
    <source>
        <dbReference type="EMBL" id="KIW13095.1"/>
    </source>
</evidence>
<dbReference type="EMBL" id="KN847497">
    <property type="protein sequence ID" value="KIW13095.1"/>
    <property type="molecule type" value="Genomic_DNA"/>
</dbReference>
<evidence type="ECO:0000256" key="7">
    <source>
        <dbReference type="ARBA" id="ARBA00023180"/>
    </source>
</evidence>
<dbReference type="PANTHER" id="PTHR16631:SF26">
    <property type="entry name" value="GLUCAN 1,3-BETA-GLUCOSIDASE"/>
    <property type="match status" value="1"/>
</dbReference>
<organism evidence="14 15">
    <name type="scientific">Exophiala spinifera</name>
    <dbReference type="NCBI Taxonomy" id="91928"/>
    <lineage>
        <taxon>Eukaryota</taxon>
        <taxon>Fungi</taxon>
        <taxon>Dikarya</taxon>
        <taxon>Ascomycota</taxon>
        <taxon>Pezizomycotina</taxon>
        <taxon>Eurotiomycetes</taxon>
        <taxon>Chaetothyriomycetidae</taxon>
        <taxon>Chaetothyriales</taxon>
        <taxon>Herpotrichiellaceae</taxon>
        <taxon>Exophiala</taxon>
    </lineage>
</organism>
<keyword evidence="5 13" id="KW-0732">Signal</keyword>
<keyword evidence="6" id="KW-0378">Hydrolase</keyword>
<dbReference type="GO" id="GO:0042973">
    <property type="term" value="F:glucan endo-1,3-beta-D-glucosidase activity"/>
    <property type="evidence" value="ECO:0007669"/>
    <property type="project" value="TreeGrafter"/>
</dbReference>
<protein>
    <recommendedName>
        <fullName evidence="10">glucan 1,3-beta-glucosidase</fullName>
        <ecNumber evidence="10">3.2.1.58</ecNumber>
    </recommendedName>
    <alternativeName>
        <fullName evidence="11">Exo-1,3-beta-glucanase</fullName>
    </alternativeName>
</protein>
<dbReference type="GO" id="GO:0009986">
    <property type="term" value="C:cell surface"/>
    <property type="evidence" value="ECO:0007669"/>
    <property type="project" value="TreeGrafter"/>
</dbReference>
<dbReference type="GO" id="GO:0005576">
    <property type="term" value="C:extracellular region"/>
    <property type="evidence" value="ECO:0007669"/>
    <property type="project" value="TreeGrafter"/>
</dbReference>
<dbReference type="HOGENOM" id="CLU_028820_2_0_1"/>
<gene>
    <name evidence="14" type="ORF">PV08_08282</name>
</gene>
<evidence type="ECO:0000256" key="10">
    <source>
        <dbReference type="ARBA" id="ARBA00038929"/>
    </source>
</evidence>
<evidence type="ECO:0000313" key="15">
    <source>
        <dbReference type="Proteomes" id="UP000053328"/>
    </source>
</evidence>
<evidence type="ECO:0000256" key="1">
    <source>
        <dbReference type="ARBA" id="ARBA00004191"/>
    </source>
</evidence>
<dbReference type="AlphaFoldDB" id="A0A0D2B3A7"/>
<evidence type="ECO:0000256" key="13">
    <source>
        <dbReference type="SAM" id="SignalP"/>
    </source>
</evidence>
<evidence type="ECO:0000256" key="3">
    <source>
        <dbReference type="ARBA" id="ARBA00022512"/>
    </source>
</evidence>
<reference evidence="14 15" key="1">
    <citation type="submission" date="2015-01" db="EMBL/GenBank/DDBJ databases">
        <title>The Genome Sequence of Exophiala spinifera CBS89968.</title>
        <authorList>
            <consortium name="The Broad Institute Genomics Platform"/>
            <person name="Cuomo C."/>
            <person name="de Hoog S."/>
            <person name="Gorbushina A."/>
            <person name="Stielow B."/>
            <person name="Teixiera M."/>
            <person name="Abouelleil A."/>
            <person name="Chapman S.B."/>
            <person name="Priest M."/>
            <person name="Young S.K."/>
            <person name="Wortman J."/>
            <person name="Nusbaum C."/>
            <person name="Birren B."/>
        </authorList>
    </citation>
    <scope>NUCLEOTIDE SEQUENCE [LARGE SCALE GENOMIC DNA]</scope>
    <source>
        <strain evidence="14 15">CBS 89968</strain>
    </source>
</reference>
<comment type="subcellular location">
    <subcellularLocation>
        <location evidence="1">Secreted</location>
        <location evidence="1">Cell wall</location>
    </subcellularLocation>
</comment>
<dbReference type="GO" id="GO:0009277">
    <property type="term" value="C:fungal-type cell wall"/>
    <property type="evidence" value="ECO:0007669"/>
    <property type="project" value="TreeGrafter"/>
</dbReference>
<comment type="catalytic activity">
    <reaction evidence="9">
        <text>Successive hydrolysis of beta-D-glucose units from the non-reducing ends of (1-&gt;3)-beta-D-glucans, releasing alpha-glucose.</text>
        <dbReference type="EC" id="3.2.1.58"/>
    </reaction>
</comment>
<dbReference type="InterPro" id="IPR050732">
    <property type="entry name" value="Beta-glucan_modifiers"/>
</dbReference>
<dbReference type="GeneID" id="27335365"/>
<dbReference type="GO" id="GO:0071555">
    <property type="term" value="P:cell wall organization"/>
    <property type="evidence" value="ECO:0007669"/>
    <property type="project" value="TreeGrafter"/>
</dbReference>
<evidence type="ECO:0000256" key="8">
    <source>
        <dbReference type="ARBA" id="ARBA00023295"/>
    </source>
</evidence>
<keyword evidence="15" id="KW-1185">Reference proteome</keyword>
<keyword evidence="7" id="KW-0325">Glycoprotein</keyword>
<feature type="signal peptide" evidence="13">
    <location>
        <begin position="1"/>
        <end position="20"/>
    </location>
</feature>
<evidence type="ECO:0000256" key="12">
    <source>
        <dbReference type="RuleBase" id="RU004335"/>
    </source>
</evidence>
<feature type="chain" id="PRO_5002238751" description="glucan 1,3-beta-glucosidase" evidence="13">
    <location>
        <begin position="21"/>
        <end position="307"/>
    </location>
</feature>
<proteinExistence type="inferred from homology"/>
<keyword evidence="3" id="KW-0134">Cell wall</keyword>
<dbReference type="Proteomes" id="UP000053328">
    <property type="component" value="Unassembled WGS sequence"/>
</dbReference>
<evidence type="ECO:0000256" key="5">
    <source>
        <dbReference type="ARBA" id="ARBA00022729"/>
    </source>
</evidence>
<dbReference type="PANTHER" id="PTHR16631">
    <property type="entry name" value="GLUCAN 1,3-BETA-GLUCOSIDASE"/>
    <property type="match status" value="1"/>
</dbReference>
<dbReference type="GO" id="GO:0005975">
    <property type="term" value="P:carbohydrate metabolic process"/>
    <property type="evidence" value="ECO:0007669"/>
    <property type="project" value="InterPro"/>
</dbReference>
<dbReference type="Gene3D" id="3.20.20.80">
    <property type="entry name" value="Glycosidases"/>
    <property type="match status" value="1"/>
</dbReference>
<dbReference type="SUPFAM" id="SSF51445">
    <property type="entry name" value="(Trans)glycosidases"/>
    <property type="match status" value="1"/>
</dbReference>
<comment type="similarity">
    <text evidence="2 12">Belongs to the glycosyl hydrolase 17 family.</text>
</comment>
<accession>A0A0D2B3A7</accession>